<dbReference type="PROSITE" id="PS51318">
    <property type="entry name" value="TAT"/>
    <property type="match status" value="1"/>
</dbReference>
<proteinExistence type="predicted"/>
<dbReference type="RefSeq" id="WP_133396819.1">
    <property type="nucleotide sequence ID" value="NZ_SNAA01000009.1"/>
</dbReference>
<keyword evidence="2" id="KW-1185">Reference proteome</keyword>
<dbReference type="EMBL" id="SNAA01000009">
    <property type="protein sequence ID" value="TDL79515.1"/>
    <property type="molecule type" value="Genomic_DNA"/>
</dbReference>
<dbReference type="AlphaFoldDB" id="A0A4R6A9F3"/>
<dbReference type="InterPro" id="IPR006311">
    <property type="entry name" value="TAT_signal"/>
</dbReference>
<protein>
    <submittedName>
        <fullName evidence="1">Twin-arginine translocation pathway signal protein</fullName>
    </submittedName>
</protein>
<dbReference type="Proteomes" id="UP000295701">
    <property type="component" value="Unassembled WGS sequence"/>
</dbReference>
<evidence type="ECO:0000313" key="2">
    <source>
        <dbReference type="Proteomes" id="UP000295701"/>
    </source>
</evidence>
<name>A0A4R6A9F3_9RHOB</name>
<comment type="caution">
    <text evidence="1">The sequence shown here is derived from an EMBL/GenBank/DDBJ whole genome shotgun (WGS) entry which is preliminary data.</text>
</comment>
<sequence>MRKITTPAEAGTDTGRRGFLKLAIAAAPAAAVTAAGGQAAAATAETETAGSGLRKTAHTKAYWDSARF</sequence>
<accession>A0A4R6A9F3</accession>
<organism evidence="1 2">
    <name type="scientific">Palleronia sediminis</name>
    <dbReference type="NCBI Taxonomy" id="2547833"/>
    <lineage>
        <taxon>Bacteria</taxon>
        <taxon>Pseudomonadati</taxon>
        <taxon>Pseudomonadota</taxon>
        <taxon>Alphaproteobacteria</taxon>
        <taxon>Rhodobacterales</taxon>
        <taxon>Roseobacteraceae</taxon>
        <taxon>Palleronia</taxon>
    </lineage>
</organism>
<evidence type="ECO:0000313" key="1">
    <source>
        <dbReference type="EMBL" id="TDL79515.1"/>
    </source>
</evidence>
<gene>
    <name evidence="1" type="ORF">E2L08_09410</name>
</gene>
<reference evidence="1 2" key="1">
    <citation type="submission" date="2019-03" db="EMBL/GenBank/DDBJ databases">
        <title>Primorskyibacter sp. SS33 isolated from sediments.</title>
        <authorList>
            <person name="Xunke S."/>
        </authorList>
    </citation>
    <scope>NUCLEOTIDE SEQUENCE [LARGE SCALE GENOMIC DNA]</scope>
    <source>
        <strain evidence="1 2">SS33</strain>
    </source>
</reference>